<feature type="region of interest" description="Disordered" evidence="1">
    <location>
        <begin position="233"/>
        <end position="268"/>
    </location>
</feature>
<dbReference type="EMBL" id="JARJCN010000048">
    <property type="protein sequence ID" value="KAJ7081805.1"/>
    <property type="molecule type" value="Genomic_DNA"/>
</dbReference>
<feature type="compositionally biased region" description="Polar residues" evidence="1">
    <location>
        <begin position="1"/>
        <end position="10"/>
    </location>
</feature>
<feature type="compositionally biased region" description="Low complexity" evidence="1">
    <location>
        <begin position="31"/>
        <end position="41"/>
    </location>
</feature>
<reference evidence="2" key="1">
    <citation type="submission" date="2023-03" db="EMBL/GenBank/DDBJ databases">
        <title>Massive genome expansion in bonnet fungi (Mycena s.s.) driven by repeated elements and novel gene families across ecological guilds.</title>
        <authorList>
            <consortium name="Lawrence Berkeley National Laboratory"/>
            <person name="Harder C.B."/>
            <person name="Miyauchi S."/>
            <person name="Viragh M."/>
            <person name="Kuo A."/>
            <person name="Thoen E."/>
            <person name="Andreopoulos B."/>
            <person name="Lu D."/>
            <person name="Skrede I."/>
            <person name="Drula E."/>
            <person name="Henrissat B."/>
            <person name="Morin E."/>
            <person name="Kohler A."/>
            <person name="Barry K."/>
            <person name="LaButti K."/>
            <person name="Morin E."/>
            <person name="Salamov A."/>
            <person name="Lipzen A."/>
            <person name="Mereny Z."/>
            <person name="Hegedus B."/>
            <person name="Baldrian P."/>
            <person name="Stursova M."/>
            <person name="Weitz H."/>
            <person name="Taylor A."/>
            <person name="Grigoriev I.V."/>
            <person name="Nagy L.G."/>
            <person name="Martin F."/>
            <person name="Kauserud H."/>
        </authorList>
    </citation>
    <scope>NUCLEOTIDE SEQUENCE</scope>
    <source>
        <strain evidence="2">CBHHK173m</strain>
    </source>
</reference>
<feature type="region of interest" description="Disordered" evidence="1">
    <location>
        <begin position="1"/>
        <end position="188"/>
    </location>
</feature>
<dbReference type="AlphaFoldDB" id="A0AAD6TY83"/>
<gene>
    <name evidence="2" type="ORF">B0H15DRAFT_853619</name>
</gene>
<evidence type="ECO:0000256" key="1">
    <source>
        <dbReference type="SAM" id="MobiDB-lite"/>
    </source>
</evidence>
<evidence type="ECO:0000313" key="3">
    <source>
        <dbReference type="Proteomes" id="UP001222325"/>
    </source>
</evidence>
<feature type="compositionally biased region" description="Basic residues" evidence="1">
    <location>
        <begin position="259"/>
        <end position="268"/>
    </location>
</feature>
<proteinExistence type="predicted"/>
<sequence>MAGLYLQSSFRRPRCQWPGPPHDVDRDHPDAAALRRGQAAASIERPRDYRVPPPARALADAPRANTALSFDGHPTTLRERKGAADANGAAFSAAPRSSVSYRPHPPRTGPRSQRPTPRSCRAHSLARESAARRVRAARARLPRHREWPRLRLPTHAAPPPFDPPLAPCAGSNPRKRPPTRLPPQRHLARRQRCVHAAFEQRARAQMSCTRWPLHCAPATLAQKPLPGTLLPVTLNAPGLSRPSRPARPLPLHKPSQVAQRRRSPPLVS</sequence>
<feature type="compositionally biased region" description="Pro residues" evidence="1">
    <location>
        <begin position="156"/>
        <end position="166"/>
    </location>
</feature>
<dbReference type="Proteomes" id="UP001222325">
    <property type="component" value="Unassembled WGS sequence"/>
</dbReference>
<feature type="compositionally biased region" description="Basic residues" evidence="1">
    <location>
        <begin position="132"/>
        <end position="143"/>
    </location>
</feature>
<accession>A0AAD6TY83</accession>
<feature type="compositionally biased region" description="Low complexity" evidence="1">
    <location>
        <begin position="84"/>
        <end position="94"/>
    </location>
</feature>
<feature type="compositionally biased region" description="Low complexity" evidence="1">
    <location>
        <begin position="56"/>
        <end position="67"/>
    </location>
</feature>
<comment type="caution">
    <text evidence="2">The sequence shown here is derived from an EMBL/GenBank/DDBJ whole genome shotgun (WGS) entry which is preliminary data.</text>
</comment>
<protein>
    <submittedName>
        <fullName evidence="2">Uncharacterized protein</fullName>
    </submittedName>
</protein>
<keyword evidence="3" id="KW-1185">Reference proteome</keyword>
<name>A0AAD6TY83_9AGAR</name>
<evidence type="ECO:0000313" key="2">
    <source>
        <dbReference type="EMBL" id="KAJ7081805.1"/>
    </source>
</evidence>
<organism evidence="2 3">
    <name type="scientific">Mycena belliarum</name>
    <dbReference type="NCBI Taxonomy" id="1033014"/>
    <lineage>
        <taxon>Eukaryota</taxon>
        <taxon>Fungi</taxon>
        <taxon>Dikarya</taxon>
        <taxon>Basidiomycota</taxon>
        <taxon>Agaricomycotina</taxon>
        <taxon>Agaricomycetes</taxon>
        <taxon>Agaricomycetidae</taxon>
        <taxon>Agaricales</taxon>
        <taxon>Marasmiineae</taxon>
        <taxon>Mycenaceae</taxon>
        <taxon>Mycena</taxon>
    </lineage>
</organism>